<sequence>MHQMTVQRKYKARNEDDVLADIQAQKVAMTLRQIAAYYGQPITYGDVFRVLQGIFPKGATKRAALHLAPVCPACTQRLPRPERVTPPWLDEAVGNLERLLEEKTDNELGTNTQRTGTRKRIGSDQPSVKGERNE</sequence>
<evidence type="ECO:0000256" key="1">
    <source>
        <dbReference type="SAM" id="MobiDB-lite"/>
    </source>
</evidence>
<name>A0A6H1ZEF3_9ZZZZ</name>
<dbReference type="EMBL" id="MT143998">
    <property type="protein sequence ID" value="QJA45842.1"/>
    <property type="molecule type" value="Genomic_DNA"/>
</dbReference>
<organism evidence="2">
    <name type="scientific">viral metagenome</name>
    <dbReference type="NCBI Taxonomy" id="1070528"/>
    <lineage>
        <taxon>unclassified sequences</taxon>
        <taxon>metagenomes</taxon>
        <taxon>organismal metagenomes</taxon>
    </lineage>
</organism>
<evidence type="ECO:0000313" key="2">
    <source>
        <dbReference type="EMBL" id="QJA45842.1"/>
    </source>
</evidence>
<evidence type="ECO:0000313" key="3">
    <source>
        <dbReference type="EMBL" id="QJH96051.1"/>
    </source>
</evidence>
<dbReference type="EMBL" id="MT144638">
    <property type="protein sequence ID" value="QJH96051.1"/>
    <property type="molecule type" value="Genomic_DNA"/>
</dbReference>
<feature type="region of interest" description="Disordered" evidence="1">
    <location>
        <begin position="100"/>
        <end position="134"/>
    </location>
</feature>
<gene>
    <name evidence="2" type="ORF">TM448A00285_0020</name>
    <name evidence="3" type="ORF">TM448B00616_0013</name>
</gene>
<proteinExistence type="predicted"/>
<dbReference type="AlphaFoldDB" id="A0A6H1ZEF3"/>
<protein>
    <submittedName>
        <fullName evidence="2">Uncharacterized protein</fullName>
    </submittedName>
</protein>
<accession>A0A6H1ZEF3</accession>
<reference evidence="2" key="1">
    <citation type="submission" date="2020-03" db="EMBL/GenBank/DDBJ databases">
        <title>The deep terrestrial virosphere.</title>
        <authorList>
            <person name="Holmfeldt K."/>
            <person name="Nilsson E."/>
            <person name="Simone D."/>
            <person name="Lopez-Fernandez M."/>
            <person name="Wu X."/>
            <person name="de Brujin I."/>
            <person name="Lundin D."/>
            <person name="Andersson A."/>
            <person name="Bertilsson S."/>
            <person name="Dopson M."/>
        </authorList>
    </citation>
    <scope>NUCLEOTIDE SEQUENCE</scope>
    <source>
        <strain evidence="2">TM448A00285</strain>
        <strain evidence="3">TM448B00616</strain>
    </source>
</reference>